<sequence length="375" mass="39762">MLNAITHRVGGLLDWVYLRAAKNDPLRADELRTEWTGKWLKAVLAGFPVLAVIVAVLFVIVASRGEDSDEERKAVEAYSMRYLNTYLKDPNNPAAVRQFYCGDDFPAVAIPAGGRAVAVNSALPGKTSSTKAGVFRTWSVIVDTEIPKAANSTSTFYVPMRILVSVDPNNLLCGVTLPGPSTERKSGTPVQLASTIEITADRPLYSTVQNFLTASLTGKGDLAPYVAEGSRFRRPESPRFLGVTITSVRASSDLASGQNVPAKADDIEVSVRGYAQLASGVNLPIDELLVLSVAAGHWQVEQLNDAPNVLAPSDSSPSTTAPTTSTSATTTRITAPPPVAKPVPTTATSTQTVAEVPTSETTSETPITTTHEGKP</sequence>
<protein>
    <recommendedName>
        <fullName evidence="5">Conjugal transfer protein</fullName>
    </recommendedName>
</protein>
<dbReference type="AlphaFoldDB" id="A0A179VEC6"/>
<feature type="region of interest" description="Disordered" evidence="1">
    <location>
        <begin position="308"/>
        <end position="375"/>
    </location>
</feature>
<reference evidence="3 4" key="1">
    <citation type="submission" date="2016-01" db="EMBL/GenBank/DDBJ databases">
        <title>Mycobacterium immunogenum strain CD11_6 genome sequencing and assembly.</title>
        <authorList>
            <person name="Kaur G."/>
            <person name="Nair G.R."/>
            <person name="Mayilraj S."/>
        </authorList>
    </citation>
    <scope>NUCLEOTIDE SEQUENCE [LARGE SCALE GENOMIC DNA]</scope>
    <source>
        <strain evidence="3 4">CD11-6</strain>
    </source>
</reference>
<keyword evidence="2" id="KW-0472">Membrane</keyword>
<feature type="transmembrane region" description="Helical" evidence="2">
    <location>
        <begin position="39"/>
        <end position="63"/>
    </location>
</feature>
<evidence type="ECO:0000256" key="2">
    <source>
        <dbReference type="SAM" id="Phobius"/>
    </source>
</evidence>
<dbReference type="EMBL" id="LQYE01000007">
    <property type="protein sequence ID" value="OAT69335.1"/>
    <property type="molecule type" value="Genomic_DNA"/>
</dbReference>
<accession>A0A179VEC6</accession>
<feature type="compositionally biased region" description="Low complexity" evidence="1">
    <location>
        <begin position="311"/>
        <end position="334"/>
    </location>
</feature>
<organism evidence="3 4">
    <name type="scientific">Mycobacteroides immunogenum</name>
    <dbReference type="NCBI Taxonomy" id="83262"/>
    <lineage>
        <taxon>Bacteria</taxon>
        <taxon>Bacillati</taxon>
        <taxon>Actinomycetota</taxon>
        <taxon>Actinomycetes</taxon>
        <taxon>Mycobacteriales</taxon>
        <taxon>Mycobacteriaceae</taxon>
        <taxon>Mycobacteroides</taxon>
    </lineage>
</organism>
<evidence type="ECO:0000313" key="3">
    <source>
        <dbReference type="EMBL" id="OAT69335.1"/>
    </source>
</evidence>
<evidence type="ECO:0000313" key="4">
    <source>
        <dbReference type="Proteomes" id="UP000186919"/>
    </source>
</evidence>
<evidence type="ECO:0000256" key="1">
    <source>
        <dbReference type="SAM" id="MobiDB-lite"/>
    </source>
</evidence>
<gene>
    <name evidence="3" type="ORF">AWB85_21460</name>
</gene>
<name>A0A179VEC6_9MYCO</name>
<proteinExistence type="predicted"/>
<dbReference type="RefSeq" id="WP_064628840.1">
    <property type="nucleotide sequence ID" value="NZ_LQYE01000007.1"/>
</dbReference>
<feature type="compositionally biased region" description="Low complexity" evidence="1">
    <location>
        <begin position="342"/>
        <end position="375"/>
    </location>
</feature>
<keyword evidence="2" id="KW-1133">Transmembrane helix</keyword>
<comment type="caution">
    <text evidence="3">The sequence shown here is derived from an EMBL/GenBank/DDBJ whole genome shotgun (WGS) entry which is preliminary data.</text>
</comment>
<dbReference type="Proteomes" id="UP000186919">
    <property type="component" value="Unassembled WGS sequence"/>
</dbReference>
<evidence type="ECO:0008006" key="5">
    <source>
        <dbReference type="Google" id="ProtNLM"/>
    </source>
</evidence>
<keyword evidence="2" id="KW-0812">Transmembrane</keyword>